<reference evidence="1 2" key="1">
    <citation type="submission" date="2020-07" db="EMBL/GenBank/DDBJ databases">
        <authorList>
            <person name="Criscuolo A."/>
        </authorList>
    </citation>
    <scope>NUCLEOTIDE SEQUENCE [LARGE SCALE GENOMIC DNA]</scope>
    <source>
        <strain evidence="2">CIP 111030</strain>
    </source>
</reference>
<proteinExistence type="predicted"/>
<comment type="caution">
    <text evidence="1">The sequence shown here is derived from an EMBL/GenBank/DDBJ whole genome shotgun (WGS) entry which is preliminary data.</text>
</comment>
<organism evidence="1 2">
    <name type="scientific">Phocicoccus schoeneichii</name>
    <dbReference type="NCBI Taxonomy" id="1812261"/>
    <lineage>
        <taxon>Bacteria</taxon>
        <taxon>Bacillati</taxon>
        <taxon>Bacillota</taxon>
        <taxon>Bacilli</taxon>
        <taxon>Bacillales</taxon>
        <taxon>Salinicoccaceae</taxon>
        <taxon>Phocicoccus</taxon>
    </lineage>
</organism>
<dbReference type="EMBL" id="CAJEWE010000011">
    <property type="protein sequence ID" value="CAD2080064.1"/>
    <property type="molecule type" value="Genomic_DNA"/>
</dbReference>
<sequence length="166" mass="20054">MRHYYWEIGKRHNSRNVYITDEADNRIGEVVLSNESGFDERNSYVFTYNDNDSYFLGLKKRRFKDMNVARYRMIFGGELFKLREKKIHNIMNFRVDGIINDIPYVFKENTTGVVEMIKDKTIIGRIADDEIVLNDNAERYEMSALFLMYFMFKLYKREDIPFKKYL</sequence>
<evidence type="ECO:0000313" key="1">
    <source>
        <dbReference type="EMBL" id="CAD2080064.1"/>
    </source>
</evidence>
<dbReference type="RefSeq" id="WP_186088567.1">
    <property type="nucleotide sequence ID" value="NZ_BMDB01000004.1"/>
</dbReference>
<dbReference type="Proteomes" id="UP000521032">
    <property type="component" value="Unassembled WGS sequence"/>
</dbReference>
<evidence type="ECO:0008006" key="3">
    <source>
        <dbReference type="Google" id="ProtNLM"/>
    </source>
</evidence>
<accession>A0A6V7RQC5</accession>
<keyword evidence="2" id="KW-1185">Reference proteome</keyword>
<name>A0A6V7RQC5_9BACL</name>
<evidence type="ECO:0000313" key="2">
    <source>
        <dbReference type="Proteomes" id="UP000521032"/>
    </source>
</evidence>
<gene>
    <name evidence="1" type="ORF">JEOSCH030_01789</name>
</gene>
<protein>
    <recommendedName>
        <fullName evidence="3">Tubby C 2</fullName>
    </recommendedName>
</protein>
<dbReference type="AlphaFoldDB" id="A0A6V7RQC5"/>